<evidence type="ECO:0000259" key="2">
    <source>
        <dbReference type="Pfam" id="PF07534"/>
    </source>
</evidence>
<name>A0A8J8NK40_HALGN</name>
<protein>
    <recommendedName>
        <fullName evidence="2">TLDc domain-containing protein</fullName>
    </recommendedName>
</protein>
<organism evidence="3 4">
    <name type="scientific">Halteria grandinella</name>
    <dbReference type="NCBI Taxonomy" id="5974"/>
    <lineage>
        <taxon>Eukaryota</taxon>
        <taxon>Sar</taxon>
        <taxon>Alveolata</taxon>
        <taxon>Ciliophora</taxon>
        <taxon>Intramacronucleata</taxon>
        <taxon>Spirotrichea</taxon>
        <taxon>Stichotrichia</taxon>
        <taxon>Sporadotrichida</taxon>
        <taxon>Halteriidae</taxon>
        <taxon>Halteria</taxon>
    </lineage>
</organism>
<accession>A0A8J8NK40</accession>
<dbReference type="EMBL" id="RRYP01013937">
    <property type="protein sequence ID" value="TNV76243.1"/>
    <property type="molecule type" value="Genomic_DNA"/>
</dbReference>
<evidence type="ECO:0000313" key="4">
    <source>
        <dbReference type="Proteomes" id="UP000785679"/>
    </source>
</evidence>
<dbReference type="InterPro" id="IPR006571">
    <property type="entry name" value="TLDc_dom"/>
</dbReference>
<reference evidence="3" key="1">
    <citation type="submission" date="2019-06" db="EMBL/GenBank/DDBJ databases">
        <authorList>
            <person name="Zheng W."/>
        </authorList>
    </citation>
    <scope>NUCLEOTIDE SEQUENCE</scope>
    <source>
        <strain evidence="3">QDHG01</strain>
    </source>
</reference>
<comment type="caution">
    <text evidence="3">The sequence shown here is derived from an EMBL/GenBank/DDBJ whole genome shotgun (WGS) entry which is preliminary data.</text>
</comment>
<dbReference type="AlphaFoldDB" id="A0A8J8NK40"/>
<keyword evidence="1" id="KW-0732">Signal</keyword>
<feature type="domain" description="TLDc" evidence="2">
    <location>
        <begin position="105"/>
        <end position="201"/>
    </location>
</feature>
<keyword evidence="4" id="KW-1185">Reference proteome</keyword>
<dbReference type="OrthoDB" id="10677995at2759"/>
<evidence type="ECO:0000313" key="3">
    <source>
        <dbReference type="EMBL" id="TNV76243.1"/>
    </source>
</evidence>
<proteinExistence type="predicted"/>
<evidence type="ECO:0000256" key="1">
    <source>
        <dbReference type="SAM" id="SignalP"/>
    </source>
</evidence>
<dbReference type="Proteomes" id="UP000785679">
    <property type="component" value="Unassembled WGS sequence"/>
</dbReference>
<sequence length="276" mass="31191">MLKIIFIAAALATSQTFASSVTHLESCKDAFTFSVAHPPGTKFTCVNDADFNVWDCKVVIAVMFSQCKKGEQCRDFKCKYRGEQNYTSEGAFNQSTLHITKDEGAWLLQQIQVPGLTLQPVLLYQASRDGWNISDFNSRVNGFNNTYQFFRFQGTNRRAAGFASFARTDEQGHFQDSQSFVLSINKRIVARANSVTAKLLLYNFWSNVWGSKETDSQITYGVLGTREFYNLNQAWAECGLSGYNMPFEDDEKQICSISGRAANYGLLDELEVWHIL</sequence>
<dbReference type="Pfam" id="PF07534">
    <property type="entry name" value="TLD"/>
    <property type="match status" value="1"/>
</dbReference>
<gene>
    <name evidence="3" type="ORF">FGO68_gene8664</name>
</gene>
<feature type="signal peptide" evidence="1">
    <location>
        <begin position="1"/>
        <end position="18"/>
    </location>
</feature>
<feature type="chain" id="PRO_5035291023" description="TLDc domain-containing protein" evidence="1">
    <location>
        <begin position="19"/>
        <end position="276"/>
    </location>
</feature>